<gene>
    <name evidence="1" type="ORF">PILCRDRAFT_2102</name>
</gene>
<proteinExistence type="predicted"/>
<evidence type="ECO:0000313" key="1">
    <source>
        <dbReference type="EMBL" id="KIM89815.1"/>
    </source>
</evidence>
<dbReference type="InParanoid" id="A0A0C3G0S2"/>
<dbReference type="STRING" id="765440.A0A0C3G0S2"/>
<keyword evidence="2" id="KW-1185">Reference proteome</keyword>
<accession>A0A0C3G0S2</accession>
<reference evidence="1 2" key="1">
    <citation type="submission" date="2014-04" db="EMBL/GenBank/DDBJ databases">
        <authorList>
            <consortium name="DOE Joint Genome Institute"/>
            <person name="Kuo A."/>
            <person name="Tarkka M."/>
            <person name="Buscot F."/>
            <person name="Kohler A."/>
            <person name="Nagy L.G."/>
            <person name="Floudas D."/>
            <person name="Copeland A."/>
            <person name="Barry K.W."/>
            <person name="Cichocki N."/>
            <person name="Veneault-Fourrey C."/>
            <person name="LaButti K."/>
            <person name="Lindquist E.A."/>
            <person name="Lipzen A."/>
            <person name="Lundell T."/>
            <person name="Morin E."/>
            <person name="Murat C."/>
            <person name="Sun H."/>
            <person name="Tunlid A."/>
            <person name="Henrissat B."/>
            <person name="Grigoriev I.V."/>
            <person name="Hibbett D.S."/>
            <person name="Martin F."/>
            <person name="Nordberg H.P."/>
            <person name="Cantor M.N."/>
            <person name="Hua S.X."/>
        </authorList>
    </citation>
    <scope>NUCLEOTIDE SEQUENCE [LARGE SCALE GENOMIC DNA]</scope>
    <source>
        <strain evidence="1 2">F 1598</strain>
    </source>
</reference>
<dbReference type="HOGENOM" id="CLU_009122_3_0_1"/>
<name>A0A0C3G0S2_PILCF</name>
<protein>
    <submittedName>
        <fullName evidence="1">Uncharacterized protein</fullName>
    </submittedName>
</protein>
<dbReference type="Proteomes" id="UP000054166">
    <property type="component" value="Unassembled WGS sequence"/>
</dbReference>
<sequence>MNLLPRWPNLNHLSNVLNVAFSDGRKFEDILKGILFVTHNVLNDNATDFLLLKCLRSKAVLSMYIGLKVQTEDTIAAGQDEEYLKKTGMPIDYPKLHWHKHAFEDILAKGPTRHYSTKPNEKCHGPLRESYLWHTNKHDVGKQILGDNHHHLMVKYVHQCITDLDEYHQEKDIDAEDDHEPDIDKKTR</sequence>
<reference evidence="2" key="2">
    <citation type="submission" date="2015-01" db="EMBL/GenBank/DDBJ databases">
        <title>Evolutionary Origins and Diversification of the Mycorrhizal Mutualists.</title>
        <authorList>
            <consortium name="DOE Joint Genome Institute"/>
            <consortium name="Mycorrhizal Genomics Consortium"/>
            <person name="Kohler A."/>
            <person name="Kuo A."/>
            <person name="Nagy L.G."/>
            <person name="Floudas D."/>
            <person name="Copeland A."/>
            <person name="Barry K.W."/>
            <person name="Cichocki N."/>
            <person name="Veneault-Fourrey C."/>
            <person name="LaButti K."/>
            <person name="Lindquist E.A."/>
            <person name="Lipzen A."/>
            <person name="Lundell T."/>
            <person name="Morin E."/>
            <person name="Murat C."/>
            <person name="Riley R."/>
            <person name="Ohm R."/>
            <person name="Sun H."/>
            <person name="Tunlid A."/>
            <person name="Henrissat B."/>
            <person name="Grigoriev I.V."/>
            <person name="Hibbett D.S."/>
            <person name="Martin F."/>
        </authorList>
    </citation>
    <scope>NUCLEOTIDE SEQUENCE [LARGE SCALE GENOMIC DNA]</scope>
    <source>
        <strain evidence="2">F 1598</strain>
    </source>
</reference>
<organism evidence="1 2">
    <name type="scientific">Piloderma croceum (strain F 1598)</name>
    <dbReference type="NCBI Taxonomy" id="765440"/>
    <lineage>
        <taxon>Eukaryota</taxon>
        <taxon>Fungi</taxon>
        <taxon>Dikarya</taxon>
        <taxon>Basidiomycota</taxon>
        <taxon>Agaricomycotina</taxon>
        <taxon>Agaricomycetes</taxon>
        <taxon>Agaricomycetidae</taxon>
        <taxon>Atheliales</taxon>
        <taxon>Atheliaceae</taxon>
        <taxon>Piloderma</taxon>
    </lineage>
</organism>
<dbReference type="OrthoDB" id="3239511at2759"/>
<dbReference type="EMBL" id="KN832974">
    <property type="protein sequence ID" value="KIM89815.1"/>
    <property type="molecule type" value="Genomic_DNA"/>
</dbReference>
<dbReference type="AlphaFoldDB" id="A0A0C3G0S2"/>
<evidence type="ECO:0000313" key="2">
    <source>
        <dbReference type="Proteomes" id="UP000054166"/>
    </source>
</evidence>